<reference evidence="4" key="7">
    <citation type="submission" date="2020-02" db="EMBL/GenBank/DDBJ databases">
        <authorList>
            <person name="Littmann E."/>
            <person name="Sorbara M."/>
        </authorList>
    </citation>
    <scope>NUCLEOTIDE SEQUENCE</scope>
    <source>
        <strain evidence="4">MSK.17.79</strain>
    </source>
</reference>
<dbReference type="EMBL" id="QSUG01000001">
    <property type="protein sequence ID" value="RGN26446.1"/>
    <property type="molecule type" value="Genomic_DNA"/>
</dbReference>
<dbReference type="Proteomes" id="UP000095602">
    <property type="component" value="Unassembled WGS sequence"/>
</dbReference>
<gene>
    <name evidence="9" type="ORF">DW001_00685</name>
    <name evidence="8" type="ORF">DW703_04475</name>
    <name evidence="7" type="ORF">DW775_09735</name>
    <name evidence="6" type="ORF">DWV78_02775</name>
    <name evidence="5" type="ORF">DXB72_00515</name>
    <name evidence="2" type="ORF">ERS852497_00109</name>
    <name evidence="10" type="ORF">FYL37_00945</name>
    <name evidence="4" type="ORF">G4319_07060</name>
    <name evidence="3" type="ORF">LIZ56_09790</name>
    <name evidence="1" type="ORF">T1815_13571</name>
</gene>
<reference evidence="1" key="2">
    <citation type="submission" date="2015-05" db="EMBL/GenBank/DDBJ databases">
        <authorList>
            <person name="Wang D.B."/>
            <person name="Wang M."/>
        </authorList>
    </citation>
    <scope>NUCLEOTIDE SEQUENCE [LARGE SCALE GENOMIC DNA]</scope>
    <source>
        <strain evidence="1">T1-815</strain>
    </source>
</reference>
<dbReference type="EMBL" id="JAJCJK010000013">
    <property type="protein sequence ID" value="MCB6938697.1"/>
    <property type="molecule type" value="Genomic_DNA"/>
</dbReference>
<evidence type="ECO:0000313" key="6">
    <source>
        <dbReference type="EMBL" id="RGW41160.1"/>
    </source>
</evidence>
<keyword evidence="11" id="KW-1185">Reference proteome</keyword>
<evidence type="ECO:0000313" key="2">
    <source>
        <dbReference type="EMBL" id="CUO57508.1"/>
    </source>
</evidence>
<reference evidence="11" key="1">
    <citation type="submission" date="2015-05" db="EMBL/GenBank/DDBJ databases">
        <authorList>
            <consortium name="Pathogen Informatics"/>
        </authorList>
    </citation>
    <scope>NUCLEOTIDE SEQUENCE [LARGE SCALE GENOMIC DNA]</scope>
    <source>
        <strain evidence="2 12">2789STDY5834884</strain>
        <strain evidence="11">T1-815</strain>
    </source>
</reference>
<accession>A0A0M6WKY8</accession>
<reference evidence="10 18" key="5">
    <citation type="submission" date="2019-09" db="EMBL/GenBank/DDBJ databases">
        <title>Strain-level analysis of Eubacterium rectale using genomes from metagenomes.</title>
        <authorList>
            <person name="Karcher N."/>
            <person name="Segata N."/>
        </authorList>
    </citation>
    <scope>NUCLEOTIDE SEQUENCE [LARGE SCALE GENOMIC DNA]</scope>
    <source>
        <strain evidence="10 18">L2-21</strain>
    </source>
</reference>
<dbReference type="EMBL" id="CVRQ01000017">
    <property type="protein sequence ID" value="CRL36513.1"/>
    <property type="molecule type" value="Genomic_DNA"/>
</dbReference>
<evidence type="ECO:0000313" key="3">
    <source>
        <dbReference type="EMBL" id="MCB6938697.1"/>
    </source>
</evidence>
<evidence type="ECO:0000313" key="12">
    <source>
        <dbReference type="Proteomes" id="UP000095602"/>
    </source>
</evidence>
<reference evidence="10 18" key="4">
    <citation type="submission" date="2019-08" db="EMBL/GenBank/DDBJ databases">
        <authorList>
            <person name="Duncan S."/>
            <person name="Walker A."/>
        </authorList>
    </citation>
    <scope>NUCLEOTIDE SEQUENCE [LARGE SCALE GENOMIC DNA]</scope>
    <source>
        <strain evidence="10 18">L2-21</strain>
    </source>
</reference>
<dbReference type="Proteomes" id="UP000286581">
    <property type="component" value="Unassembled WGS sequence"/>
</dbReference>
<evidence type="ECO:0000313" key="8">
    <source>
        <dbReference type="EMBL" id="RHF06744.1"/>
    </source>
</evidence>
<evidence type="ECO:0000313" key="9">
    <source>
        <dbReference type="EMBL" id="RHL83231.1"/>
    </source>
</evidence>
<dbReference type="Proteomes" id="UP000049472">
    <property type="component" value="Unassembled WGS sequence"/>
</dbReference>
<proteinExistence type="predicted"/>
<reference evidence="13 14" key="3">
    <citation type="submission" date="2018-08" db="EMBL/GenBank/DDBJ databases">
        <title>A genome reference for cultivated species of the human gut microbiota.</title>
        <authorList>
            <person name="Zou Y."/>
            <person name="Xue W."/>
            <person name="Luo G."/>
        </authorList>
    </citation>
    <scope>NUCLEOTIDE SEQUENCE [LARGE SCALE GENOMIC DNA]</scope>
    <source>
        <strain evidence="6 17">AF12-8</strain>
        <strain evidence="9 14">AF36-2BH</strain>
        <strain evidence="8 15">AM26-2LB</strain>
        <strain evidence="7 16">AM30-13AC</strain>
        <strain evidence="5 13">OM05-6AA</strain>
    </source>
</reference>
<evidence type="ECO:0000313" key="15">
    <source>
        <dbReference type="Proteomes" id="UP000283501"/>
    </source>
</evidence>
<reference evidence="3" key="8">
    <citation type="submission" date="2021-10" db="EMBL/GenBank/DDBJ databases">
        <title>Collection of gut derived symbiotic bacterial strains cultured from healthy donors.</title>
        <authorList>
            <person name="Lin H."/>
            <person name="Littmann E."/>
            <person name="Kohout C."/>
            <person name="Pamer E.G."/>
        </authorList>
    </citation>
    <scope>NUCLEOTIDE SEQUENCE</scope>
    <source>
        <strain evidence="3">DFI.9.42</strain>
    </source>
</reference>
<evidence type="ECO:0000313" key="7">
    <source>
        <dbReference type="EMBL" id="RHD93802.1"/>
    </source>
</evidence>
<dbReference type="RefSeq" id="WP_015569223.1">
    <property type="nucleotide sequence ID" value="NZ_CVRQ01000017.1"/>
</dbReference>
<dbReference type="Proteomes" id="UP001193670">
    <property type="component" value="Unassembled WGS sequence"/>
</dbReference>
<evidence type="ECO:0000313" key="18">
    <source>
        <dbReference type="Proteomes" id="UP000324325"/>
    </source>
</evidence>
<evidence type="ECO:0000313" key="17">
    <source>
        <dbReference type="Proteomes" id="UP000286581"/>
    </source>
</evidence>
<dbReference type="EMBL" id="QSKY01000004">
    <property type="protein sequence ID" value="RHF06744.1"/>
    <property type="molecule type" value="Genomic_DNA"/>
</dbReference>
<dbReference type="Proteomes" id="UP001197684">
    <property type="component" value="Unassembled WGS sequence"/>
</dbReference>
<reference evidence="4" key="6">
    <citation type="journal article" date="2020" name="Cell Host Microbe">
        <title>Functional and Genomic Variation between Human-Derived Isolates of Lachnospiraceae Reveals Inter- and Intra-Species Diversity.</title>
        <authorList>
            <person name="Sorbara M.T."/>
            <person name="Littmann E.R."/>
            <person name="Fontana E."/>
            <person name="Moody T.U."/>
            <person name="Kohout C.E."/>
            <person name="Gjonbalaj M."/>
            <person name="Eaton V."/>
            <person name="Seok R."/>
            <person name="Leiner I.M."/>
            <person name="Pamer E.G."/>
        </authorList>
    </citation>
    <scope>NUCLEOTIDE SEQUENCE</scope>
    <source>
        <strain evidence="4">MSK.17.79</strain>
    </source>
</reference>
<evidence type="ECO:0000313" key="14">
    <source>
        <dbReference type="Proteomes" id="UP000266698"/>
    </source>
</evidence>
<evidence type="ECO:0000313" key="1">
    <source>
        <dbReference type="EMBL" id="CRL36513.1"/>
    </source>
</evidence>
<evidence type="ECO:0000313" key="13">
    <source>
        <dbReference type="Proteomes" id="UP000260970"/>
    </source>
</evidence>
<dbReference type="AlphaFoldDB" id="A0A0M6WKY8"/>
<dbReference type="Proteomes" id="UP000283501">
    <property type="component" value="Unassembled WGS sequence"/>
</dbReference>
<dbReference type="Proteomes" id="UP000324325">
    <property type="component" value="Unassembled WGS sequence"/>
</dbReference>
<dbReference type="EMBL" id="VSTG01000001">
    <property type="protein sequence ID" value="TYL60202.1"/>
    <property type="molecule type" value="Genomic_DNA"/>
</dbReference>
<sequence>MNNTGIYNANTHNTDQNIYSRQNFKQYHTNKSNICGISDDKTDCSRQSAFCDSTNYADLPLGCVCEGTEVRNSADENVKIYNIKHSHQPI</sequence>
<evidence type="ECO:0000313" key="16">
    <source>
        <dbReference type="Proteomes" id="UP000284835"/>
    </source>
</evidence>
<evidence type="ECO:0000313" key="11">
    <source>
        <dbReference type="Proteomes" id="UP000049472"/>
    </source>
</evidence>
<dbReference type="EMBL" id="QRPB01000001">
    <property type="protein sequence ID" value="RHL83231.1"/>
    <property type="molecule type" value="Genomic_DNA"/>
</dbReference>
<dbReference type="EMBL" id="JAAILW010000011">
    <property type="protein sequence ID" value="NSC27103.1"/>
    <property type="molecule type" value="Genomic_DNA"/>
</dbReference>
<dbReference type="Proteomes" id="UP000284835">
    <property type="component" value="Unassembled WGS sequence"/>
</dbReference>
<organism evidence="1 11">
    <name type="scientific">Agathobacter rectalis</name>
    <dbReference type="NCBI Taxonomy" id="39491"/>
    <lineage>
        <taxon>Bacteria</taxon>
        <taxon>Bacillati</taxon>
        <taxon>Bacillota</taxon>
        <taxon>Clostridia</taxon>
        <taxon>Lachnospirales</taxon>
        <taxon>Lachnospiraceae</taxon>
        <taxon>Agathobacter</taxon>
    </lineage>
</organism>
<dbReference type="Proteomes" id="UP000266698">
    <property type="component" value="Unassembled WGS sequence"/>
</dbReference>
<dbReference type="EMBL" id="CZAJ01000001">
    <property type="protein sequence ID" value="CUO57508.1"/>
    <property type="molecule type" value="Genomic_DNA"/>
</dbReference>
<protein>
    <submittedName>
        <fullName evidence="1">Uncharacterized protein</fullName>
    </submittedName>
</protein>
<evidence type="ECO:0000313" key="5">
    <source>
        <dbReference type="EMBL" id="RGN26446.1"/>
    </source>
</evidence>
<name>A0A0M6WKY8_9FIRM</name>
<evidence type="ECO:0000313" key="4">
    <source>
        <dbReference type="EMBL" id="NSC27103.1"/>
    </source>
</evidence>
<dbReference type="EMBL" id="QSAE01000004">
    <property type="protein sequence ID" value="RGW41160.1"/>
    <property type="molecule type" value="Genomic_DNA"/>
</dbReference>
<dbReference type="Proteomes" id="UP000260970">
    <property type="component" value="Unassembled WGS sequence"/>
</dbReference>
<evidence type="ECO:0000313" key="10">
    <source>
        <dbReference type="EMBL" id="TYL60202.1"/>
    </source>
</evidence>
<dbReference type="EMBL" id="QSJS01000011">
    <property type="protein sequence ID" value="RHD93802.1"/>
    <property type="molecule type" value="Genomic_DNA"/>
</dbReference>